<accession>A0A5J4RNP8</accession>
<dbReference type="AlphaFoldDB" id="A0A5J4RNP8"/>
<evidence type="ECO:0000313" key="1">
    <source>
        <dbReference type="EMBL" id="KAA6335234.1"/>
    </source>
</evidence>
<protein>
    <submittedName>
        <fullName evidence="1">Uncharacterized protein</fullName>
    </submittedName>
</protein>
<dbReference type="EMBL" id="SNRY01000914">
    <property type="protein sequence ID" value="KAA6335234.1"/>
    <property type="molecule type" value="Genomic_DNA"/>
</dbReference>
<reference evidence="1" key="1">
    <citation type="submission" date="2019-03" db="EMBL/GenBank/DDBJ databases">
        <title>Single cell metagenomics reveals metabolic interactions within the superorganism composed of flagellate Streblomastix strix and complex community of Bacteroidetes bacteria on its surface.</title>
        <authorList>
            <person name="Treitli S.C."/>
            <person name="Kolisko M."/>
            <person name="Husnik F."/>
            <person name="Keeling P."/>
            <person name="Hampl V."/>
        </authorList>
    </citation>
    <scope>NUCLEOTIDE SEQUENCE</scope>
    <source>
        <strain evidence="1">STM</strain>
    </source>
</reference>
<organism evidence="1">
    <name type="scientific">termite gut metagenome</name>
    <dbReference type="NCBI Taxonomy" id="433724"/>
    <lineage>
        <taxon>unclassified sequences</taxon>
        <taxon>metagenomes</taxon>
        <taxon>organismal metagenomes</taxon>
    </lineage>
</organism>
<gene>
    <name evidence="1" type="ORF">EZS27_016526</name>
</gene>
<comment type="caution">
    <text evidence="1">The sequence shown here is derived from an EMBL/GenBank/DDBJ whole genome shotgun (WGS) entry which is preliminary data.</text>
</comment>
<proteinExistence type="predicted"/>
<sequence length="43" mass="5075">MHLILESTKSYDKCIDNSNNIYNFASQNRHAENTDIKNNKYII</sequence>
<name>A0A5J4RNP8_9ZZZZ</name>